<dbReference type="Pfam" id="PF04657">
    <property type="entry name" value="DMT_YdcZ"/>
    <property type="match status" value="2"/>
</dbReference>
<name>A0A372MG29_9SPIR</name>
<dbReference type="InterPro" id="IPR006750">
    <property type="entry name" value="YdcZ"/>
</dbReference>
<feature type="transmembrane region" description="Helical" evidence="1">
    <location>
        <begin position="154"/>
        <end position="180"/>
    </location>
</feature>
<keyword evidence="1" id="KW-0812">Transmembrane</keyword>
<dbReference type="Proteomes" id="UP000264002">
    <property type="component" value="Unassembled WGS sequence"/>
</dbReference>
<reference evidence="3" key="1">
    <citation type="submission" date="2018-08" db="EMBL/GenBank/DDBJ databases">
        <authorList>
            <person name="Grouzdev D.S."/>
            <person name="Krutkina M.S."/>
        </authorList>
    </citation>
    <scope>NUCLEOTIDE SEQUENCE [LARGE SCALE GENOMIC DNA]</scope>
    <source>
        <strain evidence="3">4-11</strain>
    </source>
</reference>
<gene>
    <name evidence="2" type="ORF">DYP60_07810</name>
</gene>
<dbReference type="PANTHER" id="PTHR34821">
    <property type="entry name" value="INNER MEMBRANE PROTEIN YDCZ"/>
    <property type="match status" value="1"/>
</dbReference>
<dbReference type="AlphaFoldDB" id="A0A372MG29"/>
<reference evidence="2 3" key="2">
    <citation type="submission" date="2018-09" db="EMBL/GenBank/DDBJ databases">
        <title>Genome of Sphaerochaeta halotolerans strain 4-11.</title>
        <authorList>
            <person name="Nazina T.N."/>
            <person name="Sokolova D.S."/>
        </authorList>
    </citation>
    <scope>NUCLEOTIDE SEQUENCE [LARGE SCALE GENOMIC DNA]</scope>
    <source>
        <strain evidence="2 3">4-11</strain>
    </source>
</reference>
<dbReference type="RefSeq" id="WP_117330448.1">
    <property type="nucleotide sequence ID" value="NZ_QUWK01000007.1"/>
</dbReference>
<feature type="transmembrane region" description="Helical" evidence="1">
    <location>
        <begin position="33"/>
        <end position="56"/>
    </location>
</feature>
<feature type="transmembrane region" description="Helical" evidence="1">
    <location>
        <begin position="97"/>
        <end position="119"/>
    </location>
</feature>
<organism evidence="2 3">
    <name type="scientific">Sphaerochaeta halotolerans</name>
    <dbReference type="NCBI Taxonomy" id="2293840"/>
    <lineage>
        <taxon>Bacteria</taxon>
        <taxon>Pseudomonadati</taxon>
        <taxon>Spirochaetota</taxon>
        <taxon>Spirochaetia</taxon>
        <taxon>Spirochaetales</taxon>
        <taxon>Sphaerochaetaceae</taxon>
        <taxon>Sphaerochaeta</taxon>
    </lineage>
</organism>
<proteinExistence type="predicted"/>
<dbReference type="GO" id="GO:0005886">
    <property type="term" value="C:plasma membrane"/>
    <property type="evidence" value="ECO:0007669"/>
    <property type="project" value="TreeGrafter"/>
</dbReference>
<dbReference type="OrthoDB" id="370053at2"/>
<keyword evidence="3" id="KW-1185">Reference proteome</keyword>
<evidence type="ECO:0000313" key="2">
    <source>
        <dbReference type="EMBL" id="RFU94751.1"/>
    </source>
</evidence>
<feature type="transmembrane region" description="Helical" evidence="1">
    <location>
        <begin position="131"/>
        <end position="148"/>
    </location>
</feature>
<keyword evidence="1" id="KW-0472">Membrane</keyword>
<feature type="transmembrane region" description="Helical" evidence="1">
    <location>
        <begin position="276"/>
        <end position="295"/>
    </location>
</feature>
<feature type="transmembrane region" description="Helical" evidence="1">
    <location>
        <begin position="7"/>
        <end position="27"/>
    </location>
</feature>
<feature type="transmembrane region" description="Helical" evidence="1">
    <location>
        <begin position="249"/>
        <end position="270"/>
    </location>
</feature>
<feature type="transmembrane region" description="Helical" evidence="1">
    <location>
        <begin position="217"/>
        <end position="237"/>
    </location>
</feature>
<dbReference type="EMBL" id="QUWK01000007">
    <property type="protein sequence ID" value="RFU94751.1"/>
    <property type="molecule type" value="Genomic_DNA"/>
</dbReference>
<accession>A0A372MG29</accession>
<keyword evidence="1" id="KW-1133">Transmembrane helix</keyword>
<protein>
    <submittedName>
        <fullName evidence="2">DMT family transporter</fullName>
    </submittedName>
</protein>
<comment type="caution">
    <text evidence="2">The sequence shown here is derived from an EMBL/GenBank/DDBJ whole genome shotgun (WGS) entry which is preliminary data.</text>
</comment>
<evidence type="ECO:0000256" key="1">
    <source>
        <dbReference type="SAM" id="Phobius"/>
    </source>
</evidence>
<sequence>MNQTLYLFLDMMTGMVISVMVVSNTLLGQATTMGVSLIINHLIGLTILSFILFLGRKSRAINGPGRKVPWYLMFNGLFGLAILNLNYTTVVHTGASLAMASTVFGQSFCSLVFDLTGWMGMQKRSLNRTKIISLSVSAIGIIIMASGGTADFAFFYVLLGLLAGALTMTQMVLNSTLALYEGPIRASHRNFIGGLVAGLVFYFLFQRDATIVGLKTLPQIPLLLIIGGGTLAVFVVVSTSYVIVKIPAVYSALLLSSAQILMSLLIDYLFFDTFSLPLLIGALLMLLGMAGNLAADKKPKP</sequence>
<dbReference type="PANTHER" id="PTHR34821:SF2">
    <property type="entry name" value="INNER MEMBRANE PROTEIN YDCZ"/>
    <property type="match status" value="1"/>
</dbReference>
<evidence type="ECO:0000313" key="3">
    <source>
        <dbReference type="Proteomes" id="UP000264002"/>
    </source>
</evidence>
<feature type="transmembrane region" description="Helical" evidence="1">
    <location>
        <begin position="187"/>
        <end position="205"/>
    </location>
</feature>
<feature type="transmembrane region" description="Helical" evidence="1">
    <location>
        <begin position="68"/>
        <end position="85"/>
    </location>
</feature>